<feature type="transmembrane region" description="Helical" evidence="9">
    <location>
        <begin position="199"/>
        <end position="225"/>
    </location>
</feature>
<organism evidence="11 12">
    <name type="scientific">Lates japonicus</name>
    <name type="common">Japanese lates</name>
    <dbReference type="NCBI Taxonomy" id="270547"/>
    <lineage>
        <taxon>Eukaryota</taxon>
        <taxon>Metazoa</taxon>
        <taxon>Chordata</taxon>
        <taxon>Craniata</taxon>
        <taxon>Vertebrata</taxon>
        <taxon>Euteleostomi</taxon>
        <taxon>Actinopterygii</taxon>
        <taxon>Neopterygii</taxon>
        <taxon>Teleostei</taxon>
        <taxon>Neoteleostei</taxon>
        <taxon>Acanthomorphata</taxon>
        <taxon>Carangaria</taxon>
        <taxon>Carangaria incertae sedis</taxon>
        <taxon>Centropomidae</taxon>
        <taxon>Lates</taxon>
    </lineage>
</organism>
<dbReference type="InterPro" id="IPR000276">
    <property type="entry name" value="GPCR_Rhodpsn"/>
</dbReference>
<dbReference type="GO" id="GO:0004930">
    <property type="term" value="F:G protein-coupled receptor activity"/>
    <property type="evidence" value="ECO:0007669"/>
    <property type="project" value="UniProtKB-KW"/>
</dbReference>
<evidence type="ECO:0000256" key="9">
    <source>
        <dbReference type="SAM" id="Phobius"/>
    </source>
</evidence>
<reference evidence="11" key="1">
    <citation type="submission" date="2022-08" db="EMBL/GenBank/DDBJ databases">
        <title>Genome sequencing of akame (Lates japonicus).</title>
        <authorList>
            <person name="Hashiguchi Y."/>
            <person name="Takahashi H."/>
        </authorList>
    </citation>
    <scope>NUCLEOTIDE SEQUENCE</scope>
    <source>
        <strain evidence="11">Kochi</strain>
    </source>
</reference>
<feature type="transmembrane region" description="Helical" evidence="9">
    <location>
        <begin position="67"/>
        <end position="86"/>
    </location>
</feature>
<dbReference type="PANTHER" id="PTHR46048">
    <property type="entry name" value="HYDROXYCARBOXYLIC ACID RECEPTOR 2"/>
    <property type="match status" value="1"/>
</dbReference>
<keyword evidence="5 9" id="KW-0472">Membrane</keyword>
<dbReference type="PROSITE" id="PS00237">
    <property type="entry name" value="G_PROTEIN_RECEP_F1_1"/>
    <property type="match status" value="1"/>
</dbReference>
<evidence type="ECO:0000256" key="8">
    <source>
        <dbReference type="RuleBase" id="RU000688"/>
    </source>
</evidence>
<evidence type="ECO:0000256" key="3">
    <source>
        <dbReference type="ARBA" id="ARBA00022989"/>
    </source>
</evidence>
<keyword evidence="12" id="KW-1185">Reference proteome</keyword>
<keyword evidence="7 8" id="KW-0807">Transducer</keyword>
<keyword evidence="6 8" id="KW-0675">Receptor</keyword>
<keyword evidence="2 8" id="KW-0812">Transmembrane</keyword>
<evidence type="ECO:0000256" key="5">
    <source>
        <dbReference type="ARBA" id="ARBA00023136"/>
    </source>
</evidence>
<dbReference type="Pfam" id="PF00001">
    <property type="entry name" value="7tm_1"/>
    <property type="match status" value="1"/>
</dbReference>
<feature type="transmembrane region" description="Helical" evidence="9">
    <location>
        <begin position="167"/>
        <end position="187"/>
    </location>
</feature>
<name>A0AAD3RBB4_LATJO</name>
<evidence type="ECO:0000256" key="1">
    <source>
        <dbReference type="ARBA" id="ARBA00004141"/>
    </source>
</evidence>
<gene>
    <name evidence="11" type="ORF">AKAME5_001435200</name>
</gene>
<evidence type="ECO:0000256" key="4">
    <source>
        <dbReference type="ARBA" id="ARBA00023040"/>
    </source>
</evidence>
<feature type="transmembrane region" description="Helical" evidence="9">
    <location>
        <begin position="245"/>
        <end position="265"/>
    </location>
</feature>
<dbReference type="Gene3D" id="1.20.1070.10">
    <property type="entry name" value="Rhodopsin 7-helix transmembrane proteins"/>
    <property type="match status" value="1"/>
</dbReference>
<accession>A0AAD3RBB4</accession>
<dbReference type="PROSITE" id="PS50262">
    <property type="entry name" value="G_PROTEIN_RECEP_F1_2"/>
    <property type="match status" value="1"/>
</dbReference>
<keyword evidence="3 9" id="KW-1133">Transmembrane helix</keyword>
<dbReference type="EMBL" id="BRZM01000054">
    <property type="protein sequence ID" value="GLD62658.1"/>
    <property type="molecule type" value="Genomic_DNA"/>
</dbReference>
<feature type="transmembrane region" description="Helical" evidence="9">
    <location>
        <begin position="107"/>
        <end position="125"/>
    </location>
</feature>
<protein>
    <submittedName>
        <fullName evidence="11">Hydroxycarboxylic acid receptor 2-like protein</fullName>
    </submittedName>
</protein>
<sequence length="297" mass="33771">MIVGLPGNTLALWIFCFRIKFWKPHTLLLFNLVVADILLVISVPFRIATSLHGDFWVFGQAWCRVNLFMLAVNRSASIAFMTAVALDRYFKVVHPYHCISHMTLTHAGWLAGLTWTVVIALRIPLLTTNLLKQNETANISQCRSFNSYKEIPLAIQVHYVAFVAETLLPWILLLFCSACITCSLRKLRIGSQKNNIRRAIRAVVVISFVFTICFIPSVITGLGAMYIKWIHRDDCTSYNLMIKCFMMSLALTYLNSTLNPVIYCFSSSMFRDALKSAICRASFVKNIRPAKNRDTNL</sequence>
<feature type="domain" description="G-protein coupled receptors family 1 profile" evidence="10">
    <location>
        <begin position="7"/>
        <end position="263"/>
    </location>
</feature>
<comment type="similarity">
    <text evidence="8">Belongs to the G-protein coupled receptor 1 family.</text>
</comment>
<comment type="caution">
    <text evidence="11">The sequence shown here is derived from an EMBL/GenBank/DDBJ whole genome shotgun (WGS) entry which is preliminary data.</text>
</comment>
<evidence type="ECO:0000256" key="2">
    <source>
        <dbReference type="ARBA" id="ARBA00022692"/>
    </source>
</evidence>
<dbReference type="InterPro" id="IPR017452">
    <property type="entry name" value="GPCR_Rhodpsn_7TM"/>
</dbReference>
<evidence type="ECO:0000313" key="11">
    <source>
        <dbReference type="EMBL" id="GLD62658.1"/>
    </source>
</evidence>
<dbReference type="SUPFAM" id="SSF81321">
    <property type="entry name" value="Family A G protein-coupled receptor-like"/>
    <property type="match status" value="1"/>
</dbReference>
<feature type="transmembrane region" description="Helical" evidence="9">
    <location>
        <begin position="27"/>
        <end position="47"/>
    </location>
</feature>
<evidence type="ECO:0000256" key="7">
    <source>
        <dbReference type="ARBA" id="ARBA00023224"/>
    </source>
</evidence>
<dbReference type="PANTHER" id="PTHR46048:SF10">
    <property type="entry name" value="HYDROXYCARBOXYLIC ACID RECEPTOR 1-4-RELATED"/>
    <property type="match status" value="1"/>
</dbReference>
<evidence type="ECO:0000256" key="6">
    <source>
        <dbReference type="ARBA" id="ARBA00023170"/>
    </source>
</evidence>
<evidence type="ECO:0000313" key="12">
    <source>
        <dbReference type="Proteomes" id="UP001279410"/>
    </source>
</evidence>
<dbReference type="AlphaFoldDB" id="A0AAD3RBB4"/>
<proteinExistence type="inferred from homology"/>
<dbReference type="GO" id="GO:0005886">
    <property type="term" value="C:plasma membrane"/>
    <property type="evidence" value="ECO:0007669"/>
    <property type="project" value="TreeGrafter"/>
</dbReference>
<evidence type="ECO:0000259" key="10">
    <source>
        <dbReference type="PROSITE" id="PS50262"/>
    </source>
</evidence>
<dbReference type="InterPro" id="IPR051893">
    <property type="entry name" value="HCARs"/>
</dbReference>
<comment type="subcellular location">
    <subcellularLocation>
        <location evidence="1">Membrane</location>
        <topology evidence="1">Multi-pass membrane protein</topology>
    </subcellularLocation>
</comment>
<dbReference type="PRINTS" id="PR00237">
    <property type="entry name" value="GPCRRHODOPSN"/>
</dbReference>
<keyword evidence="4 8" id="KW-0297">G-protein coupled receptor</keyword>
<dbReference type="Proteomes" id="UP001279410">
    <property type="component" value="Unassembled WGS sequence"/>
</dbReference>